<dbReference type="EMBL" id="FOAN01000006">
    <property type="protein sequence ID" value="SEL99483.1"/>
    <property type="molecule type" value="Genomic_DNA"/>
</dbReference>
<evidence type="ECO:0000313" key="3">
    <source>
        <dbReference type="Proteomes" id="UP000199664"/>
    </source>
</evidence>
<sequence>MGAAKLVARLLIEAPKAGQLSPVEIILRILVLNPNTSAEMTELVLRVLAPMTPADVELVPATGRFGARYISSRSAGAIAGHAALDAFAEHGGDCDAVYLACFGDPGLMALKEIASVPVVGMAEAACRQAAAQGGSFSIVTGGERWGPILTEFTAALGLDGRLAAIETVAPTGGDIAADPDGSIALLAEACRRTVARDGAQAVILGGAGLAGLAARVQPHVGVPVICSVQAGFAAVLDAARNPPSKPVQGDLALPAPVPSIGLSAGLSRLLGER</sequence>
<dbReference type="PANTHER" id="PTHR28047:SF5">
    <property type="entry name" value="PROTEIN DCG1"/>
    <property type="match status" value="1"/>
</dbReference>
<name>A0A1H7URA3_9HYPH</name>
<organism evidence="2 3">
    <name type="scientific">Bosea lupini</name>
    <dbReference type="NCBI Taxonomy" id="1036779"/>
    <lineage>
        <taxon>Bacteria</taxon>
        <taxon>Pseudomonadati</taxon>
        <taxon>Pseudomonadota</taxon>
        <taxon>Alphaproteobacteria</taxon>
        <taxon>Hyphomicrobiales</taxon>
        <taxon>Boseaceae</taxon>
        <taxon>Bosea</taxon>
    </lineage>
</organism>
<proteinExistence type="inferred from homology"/>
<dbReference type="InterPro" id="IPR015942">
    <property type="entry name" value="Asp/Glu/hydantoin_racemase"/>
</dbReference>
<dbReference type="Proteomes" id="UP000199664">
    <property type="component" value="Unassembled WGS sequence"/>
</dbReference>
<evidence type="ECO:0000313" key="2">
    <source>
        <dbReference type="EMBL" id="SEL99483.1"/>
    </source>
</evidence>
<dbReference type="InterPro" id="IPR052186">
    <property type="entry name" value="Hydantoin_racemase-like"/>
</dbReference>
<gene>
    <name evidence="2" type="ORF">SAMN04515666_106387</name>
</gene>
<dbReference type="GO" id="GO:0047661">
    <property type="term" value="F:amino-acid racemase activity"/>
    <property type="evidence" value="ECO:0007669"/>
    <property type="project" value="InterPro"/>
</dbReference>
<dbReference type="AlphaFoldDB" id="A0A1H7URA3"/>
<dbReference type="STRING" id="1036779.SAMN04515666_106387"/>
<comment type="similarity">
    <text evidence="1">Belongs to the HyuE racemase family.</text>
</comment>
<dbReference type="PANTHER" id="PTHR28047">
    <property type="entry name" value="PROTEIN DCG1"/>
    <property type="match status" value="1"/>
</dbReference>
<dbReference type="InterPro" id="IPR053714">
    <property type="entry name" value="Iso_Racemase_Enz_sf"/>
</dbReference>
<accession>A0A1H7URA3</accession>
<reference evidence="3" key="1">
    <citation type="submission" date="2016-10" db="EMBL/GenBank/DDBJ databases">
        <authorList>
            <person name="Varghese N."/>
            <person name="Submissions S."/>
        </authorList>
    </citation>
    <scope>NUCLEOTIDE SEQUENCE [LARGE SCALE GENOMIC DNA]</scope>
    <source>
        <strain evidence="3">LMG 26383,CCUG 61248,R- 45681</strain>
    </source>
</reference>
<protein>
    <submittedName>
        <fullName evidence="2">Asp/Glu/hydantoin racemase</fullName>
    </submittedName>
</protein>
<dbReference type="Pfam" id="PF01177">
    <property type="entry name" value="Asp_Glu_race"/>
    <property type="match status" value="1"/>
</dbReference>
<evidence type="ECO:0000256" key="1">
    <source>
        <dbReference type="ARBA" id="ARBA00038414"/>
    </source>
</evidence>
<dbReference type="Gene3D" id="3.40.50.12500">
    <property type="match status" value="1"/>
</dbReference>
<keyword evidence="3" id="KW-1185">Reference proteome</keyword>